<dbReference type="Proteomes" id="UP000026985">
    <property type="component" value="Segment"/>
</dbReference>
<name>A0A060DAK6_9CAUD</name>
<accession>A0A060DAK6</accession>
<evidence type="ECO:0000313" key="3">
    <source>
        <dbReference type="Proteomes" id="UP000026985"/>
    </source>
</evidence>
<dbReference type="EMBL" id="KJ802832">
    <property type="protein sequence ID" value="AIB07045.1"/>
    <property type="molecule type" value="Genomic_DNA"/>
</dbReference>
<dbReference type="OrthoDB" id="24605at10239"/>
<proteinExistence type="predicted"/>
<reference evidence="2 3" key="1">
    <citation type="submission" date="2014-07" db="EMBL/GenBank/DDBJ databases">
        <title>The genome sequence of Salmonella phage 9NA shows that it represents an unstudied type of tailed phage.</title>
        <authorList>
            <person name="Casjens S.R."/>
            <person name="Leavitt J.C."/>
            <person name="Hatfull G.F."/>
            <person name="Hendrix R.W."/>
        </authorList>
    </citation>
    <scope>NUCLEOTIDE SEQUENCE [LARGE SCALE GENOMIC DNA]</scope>
</reference>
<evidence type="ECO:0000256" key="1">
    <source>
        <dbReference type="SAM" id="MobiDB-lite"/>
    </source>
</evidence>
<sequence>MKRSELRTILTNPEPFAVCVRRLFFVSKPRPHRDRITKTFITGDHMSITVEGIRYLISVPDVTDEQIQWYIDNGYTNPLSICVALCDYMASIASNDTDIKVGPISLSGSQSAEAWNKLKKDFILRINTGADSGGGLLGAFMGVGGATLTGAGIQPAIQRGQFDNPPVTLENSGRALNEGER</sequence>
<evidence type="ECO:0000313" key="2">
    <source>
        <dbReference type="EMBL" id="AIB07045.1"/>
    </source>
</evidence>
<keyword evidence="3" id="KW-1185">Reference proteome</keyword>
<protein>
    <submittedName>
        <fullName evidence="2">Uncharacterized protein</fullName>
    </submittedName>
</protein>
<feature type="region of interest" description="Disordered" evidence="1">
    <location>
        <begin position="159"/>
        <end position="181"/>
    </location>
</feature>
<gene>
    <name evidence="2" type="ORF">9NA_042</name>
</gene>
<organism evidence="2 3">
    <name type="scientific">Salmonella phage 9NA</name>
    <dbReference type="NCBI Taxonomy" id="1113547"/>
    <lineage>
        <taxon>Viruses</taxon>
        <taxon>Duplodnaviria</taxon>
        <taxon>Heunggongvirae</taxon>
        <taxon>Uroviricota</taxon>
        <taxon>Caudoviricetes</taxon>
        <taxon>Nonanavirus</taxon>
        <taxon>Nonanavirus nv9NA</taxon>
    </lineage>
</organism>
<dbReference type="KEGG" id="vg:22110900"/>
<dbReference type="RefSeq" id="YP_009101212.1">
    <property type="nucleotide sequence ID" value="NC_025443.1"/>
</dbReference>